<dbReference type="Pfam" id="PF07679">
    <property type="entry name" value="I-set"/>
    <property type="match status" value="1"/>
</dbReference>
<feature type="region of interest" description="Disordered" evidence="4">
    <location>
        <begin position="34"/>
        <end position="57"/>
    </location>
</feature>
<dbReference type="PANTHER" id="PTHR45080:SF4">
    <property type="entry name" value="GH03113P"/>
    <property type="match status" value="1"/>
</dbReference>
<keyword evidence="1" id="KW-0677">Repeat</keyword>
<dbReference type="Gene3D" id="2.60.40.10">
    <property type="entry name" value="Immunoglobulins"/>
    <property type="match status" value="4"/>
</dbReference>
<dbReference type="PROSITE" id="PS50853">
    <property type="entry name" value="FN3"/>
    <property type="match status" value="1"/>
</dbReference>
<dbReference type="InterPro" id="IPR007110">
    <property type="entry name" value="Ig-like_dom"/>
</dbReference>
<evidence type="ECO:0000256" key="3">
    <source>
        <dbReference type="ARBA" id="ARBA00023319"/>
    </source>
</evidence>
<evidence type="ECO:0000256" key="1">
    <source>
        <dbReference type="ARBA" id="ARBA00022737"/>
    </source>
</evidence>
<feature type="domain" description="Fibronectin type-III" evidence="6">
    <location>
        <begin position="444"/>
        <end position="551"/>
    </location>
</feature>
<keyword evidence="3" id="KW-0393">Immunoglobulin domain</keyword>
<dbReference type="InterPro" id="IPR003961">
    <property type="entry name" value="FN3_dom"/>
</dbReference>
<dbReference type="InterPro" id="IPR050958">
    <property type="entry name" value="Cell_Adh-Cytoskel_Orgn"/>
</dbReference>
<dbReference type="InterPro" id="IPR013098">
    <property type="entry name" value="Ig_I-set"/>
</dbReference>
<feature type="domain" description="Ig-like" evidence="5">
    <location>
        <begin position="155"/>
        <end position="239"/>
    </location>
</feature>
<dbReference type="InterPro" id="IPR003599">
    <property type="entry name" value="Ig_sub"/>
</dbReference>
<dbReference type="SUPFAM" id="SSF48726">
    <property type="entry name" value="Immunoglobulin"/>
    <property type="match status" value="3"/>
</dbReference>
<dbReference type="SMART" id="SM00408">
    <property type="entry name" value="IGc2"/>
    <property type="match status" value="3"/>
</dbReference>
<dbReference type="EMBL" id="JAACXV010000039">
    <property type="protein sequence ID" value="KAF7286049.1"/>
    <property type="molecule type" value="Genomic_DNA"/>
</dbReference>
<dbReference type="CDD" id="cd00063">
    <property type="entry name" value="FN3"/>
    <property type="match status" value="1"/>
</dbReference>
<sequence>MLLKLLKRRRREQAFIFWFLKYLMANQLNHQTITTEHHAKSDNIPESRTGRYPAAPRRSLPGNCRSLNSLMTHNPNRIVFLHRVLASIDRHRLQMKQTGKTQSNIRLSVPIFIFICLPLSLSSLKMLSTVLTIRRETKYFLLCATIGLFKVVFSNDFISPPTTIKAKENNTVLLPCYLNTISNDDAYAVAVKWYKNQELLCDSGNESIVLPERHILWHNGSLEIQTVQPPDTGEYTCEVIRPEPWGPVRQRHAIEVLHPPSVEPFPLSGFLQVKLGEEVRMSCKADGVPYPLISWSSKGEELRLLDHRELLVFTASDRYLAGLYECTATNGVGEPAKAQIELSIIYPPEIITLRSWVHTAPGNRAQLECRVSADPPATVTWLKGDVMVPLDNRVVSIVEGDKSTYKHTLLIRKAQRSDFGIYTCRAINELGQGEIHIQLSGVPNPGVFKKTENEISTGKTSHTLFWEVDSYTPIIEYSLWFRPYKTGRGLNRPEWTKLTIPTEHTSGSVYSKSYTLRGLKEKTVYEVLLVSRNRYGWSKPSPILRFATAGATLEQDMVTTVQISTEDNMIPPNYKAATSGCDKLININTLYIITMFLINLI</sequence>
<dbReference type="Proteomes" id="UP000625711">
    <property type="component" value="Unassembled WGS sequence"/>
</dbReference>
<dbReference type="InterPro" id="IPR013783">
    <property type="entry name" value="Ig-like_fold"/>
</dbReference>
<gene>
    <name evidence="7" type="ORF">GWI33_008352</name>
</gene>
<dbReference type="InterPro" id="IPR003598">
    <property type="entry name" value="Ig_sub2"/>
</dbReference>
<dbReference type="InterPro" id="IPR036179">
    <property type="entry name" value="Ig-like_dom_sf"/>
</dbReference>
<dbReference type="GO" id="GO:0008046">
    <property type="term" value="F:axon guidance receptor activity"/>
    <property type="evidence" value="ECO:0007669"/>
    <property type="project" value="TreeGrafter"/>
</dbReference>
<dbReference type="SUPFAM" id="SSF49265">
    <property type="entry name" value="Fibronectin type III"/>
    <property type="match status" value="1"/>
</dbReference>
<dbReference type="GO" id="GO:0007156">
    <property type="term" value="P:homophilic cell adhesion via plasma membrane adhesion molecules"/>
    <property type="evidence" value="ECO:0007669"/>
    <property type="project" value="TreeGrafter"/>
</dbReference>
<dbReference type="PANTHER" id="PTHR45080">
    <property type="entry name" value="CONTACTIN 5"/>
    <property type="match status" value="1"/>
</dbReference>
<dbReference type="SMART" id="SM00060">
    <property type="entry name" value="FN3"/>
    <property type="match status" value="1"/>
</dbReference>
<dbReference type="AlphaFoldDB" id="A0A834MNQ4"/>
<reference evidence="7" key="1">
    <citation type="submission" date="2020-08" db="EMBL/GenBank/DDBJ databases">
        <title>Genome sequencing and assembly of the red palm weevil Rhynchophorus ferrugineus.</title>
        <authorList>
            <person name="Dias G.B."/>
            <person name="Bergman C.M."/>
            <person name="Manee M."/>
        </authorList>
    </citation>
    <scope>NUCLEOTIDE SEQUENCE</scope>
    <source>
        <strain evidence="7">AA-2017</strain>
        <tissue evidence="7">Whole larva</tissue>
    </source>
</reference>
<name>A0A834MNQ4_RHYFE</name>
<proteinExistence type="predicted"/>
<evidence type="ECO:0000259" key="6">
    <source>
        <dbReference type="PROSITE" id="PS50853"/>
    </source>
</evidence>
<evidence type="ECO:0000259" key="5">
    <source>
        <dbReference type="PROSITE" id="PS50835"/>
    </source>
</evidence>
<dbReference type="InterPro" id="IPR036116">
    <property type="entry name" value="FN3_sf"/>
</dbReference>
<keyword evidence="2" id="KW-1015">Disulfide bond</keyword>
<evidence type="ECO:0000313" key="8">
    <source>
        <dbReference type="Proteomes" id="UP000625711"/>
    </source>
</evidence>
<dbReference type="GO" id="GO:0043025">
    <property type="term" value="C:neuronal cell body"/>
    <property type="evidence" value="ECO:0007669"/>
    <property type="project" value="TreeGrafter"/>
</dbReference>
<feature type="compositionally biased region" description="Basic and acidic residues" evidence="4">
    <location>
        <begin position="35"/>
        <end position="49"/>
    </location>
</feature>
<dbReference type="GO" id="GO:0030424">
    <property type="term" value="C:axon"/>
    <property type="evidence" value="ECO:0007669"/>
    <property type="project" value="TreeGrafter"/>
</dbReference>
<evidence type="ECO:0000256" key="2">
    <source>
        <dbReference type="ARBA" id="ARBA00023157"/>
    </source>
</evidence>
<dbReference type="CDD" id="cd00096">
    <property type="entry name" value="Ig"/>
    <property type="match status" value="1"/>
</dbReference>
<dbReference type="OrthoDB" id="10062932at2759"/>
<feature type="domain" description="Ig-like" evidence="5">
    <location>
        <begin position="348"/>
        <end position="440"/>
    </location>
</feature>
<dbReference type="SMART" id="SM00409">
    <property type="entry name" value="IG"/>
    <property type="match status" value="3"/>
</dbReference>
<dbReference type="GO" id="GO:0050808">
    <property type="term" value="P:synapse organization"/>
    <property type="evidence" value="ECO:0007669"/>
    <property type="project" value="TreeGrafter"/>
</dbReference>
<organism evidence="7 8">
    <name type="scientific">Rhynchophorus ferrugineus</name>
    <name type="common">Red palm weevil</name>
    <name type="synonym">Curculio ferrugineus</name>
    <dbReference type="NCBI Taxonomy" id="354439"/>
    <lineage>
        <taxon>Eukaryota</taxon>
        <taxon>Metazoa</taxon>
        <taxon>Ecdysozoa</taxon>
        <taxon>Arthropoda</taxon>
        <taxon>Hexapoda</taxon>
        <taxon>Insecta</taxon>
        <taxon>Pterygota</taxon>
        <taxon>Neoptera</taxon>
        <taxon>Endopterygota</taxon>
        <taxon>Coleoptera</taxon>
        <taxon>Polyphaga</taxon>
        <taxon>Cucujiformia</taxon>
        <taxon>Curculionidae</taxon>
        <taxon>Dryophthorinae</taxon>
        <taxon>Rhynchophorus</taxon>
    </lineage>
</organism>
<evidence type="ECO:0000313" key="7">
    <source>
        <dbReference type="EMBL" id="KAF7286049.1"/>
    </source>
</evidence>
<dbReference type="Pfam" id="PF13927">
    <property type="entry name" value="Ig_3"/>
    <property type="match status" value="2"/>
</dbReference>
<dbReference type="PROSITE" id="PS50835">
    <property type="entry name" value="IG_LIKE"/>
    <property type="match status" value="3"/>
</dbReference>
<accession>A0A834MNQ4</accession>
<keyword evidence="8" id="KW-1185">Reference proteome</keyword>
<feature type="domain" description="Ig-like" evidence="5">
    <location>
        <begin position="260"/>
        <end position="343"/>
    </location>
</feature>
<dbReference type="FunFam" id="2.60.40.10:FF:000032">
    <property type="entry name" value="palladin isoform X1"/>
    <property type="match status" value="1"/>
</dbReference>
<comment type="caution">
    <text evidence="7">The sequence shown here is derived from an EMBL/GenBank/DDBJ whole genome shotgun (WGS) entry which is preliminary data.</text>
</comment>
<evidence type="ECO:0000256" key="4">
    <source>
        <dbReference type="SAM" id="MobiDB-lite"/>
    </source>
</evidence>
<dbReference type="GO" id="GO:0005886">
    <property type="term" value="C:plasma membrane"/>
    <property type="evidence" value="ECO:0007669"/>
    <property type="project" value="TreeGrafter"/>
</dbReference>
<protein>
    <submittedName>
        <fullName evidence="7">Uncharacterized protein</fullName>
    </submittedName>
</protein>